<protein>
    <submittedName>
        <fullName evidence="9">Subtilisin family serine protease</fullName>
    </submittedName>
</protein>
<evidence type="ECO:0000256" key="6">
    <source>
        <dbReference type="RuleBase" id="RU003355"/>
    </source>
</evidence>
<feature type="active site" description="Charge relay system" evidence="5">
    <location>
        <position position="245"/>
    </location>
</feature>
<dbReference type="InterPro" id="IPR051048">
    <property type="entry name" value="Peptidase_S8/S53_subtilisin"/>
</dbReference>
<evidence type="ECO:0000256" key="1">
    <source>
        <dbReference type="ARBA" id="ARBA00011073"/>
    </source>
</evidence>
<dbReference type="EMBL" id="JAUSRA010000001">
    <property type="protein sequence ID" value="MDP9793999.1"/>
    <property type="molecule type" value="Genomic_DNA"/>
</dbReference>
<dbReference type="InterPro" id="IPR023828">
    <property type="entry name" value="Peptidase_S8_Ser-AS"/>
</dbReference>
<dbReference type="PROSITE" id="PS00136">
    <property type="entry name" value="SUBTILASE_ASP"/>
    <property type="match status" value="1"/>
</dbReference>
<dbReference type="InterPro" id="IPR015500">
    <property type="entry name" value="Peptidase_S8_subtilisin-rel"/>
</dbReference>
<evidence type="ECO:0000256" key="2">
    <source>
        <dbReference type="ARBA" id="ARBA00022670"/>
    </source>
</evidence>
<gene>
    <name evidence="9" type="ORF">J2S43_002511</name>
</gene>
<dbReference type="PROSITE" id="PS00137">
    <property type="entry name" value="SUBTILASE_HIS"/>
    <property type="match status" value="1"/>
</dbReference>
<reference evidence="9 10" key="1">
    <citation type="submission" date="2023-07" db="EMBL/GenBank/DDBJ databases">
        <title>Sequencing the genomes of 1000 actinobacteria strains.</title>
        <authorList>
            <person name="Klenk H.-P."/>
        </authorList>
    </citation>
    <scope>NUCLEOTIDE SEQUENCE [LARGE SCALE GENOMIC DNA]</scope>
    <source>
        <strain evidence="9 10">DSM 44710</strain>
    </source>
</reference>
<dbReference type="GO" id="GO:0008233">
    <property type="term" value="F:peptidase activity"/>
    <property type="evidence" value="ECO:0007669"/>
    <property type="project" value="UniProtKB-KW"/>
</dbReference>
<dbReference type="InterPro" id="IPR013783">
    <property type="entry name" value="Ig-like_fold"/>
</dbReference>
<feature type="signal peptide" evidence="7">
    <location>
        <begin position="1"/>
        <end position="20"/>
    </location>
</feature>
<dbReference type="Gene3D" id="3.40.50.200">
    <property type="entry name" value="Peptidase S8/S53 domain"/>
    <property type="match status" value="1"/>
</dbReference>
<dbReference type="PANTHER" id="PTHR43399:SF4">
    <property type="entry name" value="CELL WALL-ASSOCIATED PROTEASE"/>
    <property type="match status" value="1"/>
</dbReference>
<proteinExistence type="inferred from homology"/>
<dbReference type="Pfam" id="PF00082">
    <property type="entry name" value="Peptidase_S8"/>
    <property type="match status" value="1"/>
</dbReference>
<dbReference type="PRINTS" id="PR00723">
    <property type="entry name" value="SUBTILISIN"/>
</dbReference>
<evidence type="ECO:0000256" key="3">
    <source>
        <dbReference type="ARBA" id="ARBA00022801"/>
    </source>
</evidence>
<dbReference type="PROSITE" id="PS51892">
    <property type="entry name" value="SUBTILASE"/>
    <property type="match status" value="1"/>
</dbReference>
<sequence>MLGRLLASVLIGTTAIPIVAAPAAASAPVTATAVPAGAPAHALTLVTGDTVTLTEAAAGRYAATVTPAPGRETLSFHTYEVDGSVRVVPEDAIALIAAGRVDADLFNVQRLIAEGYGDADSDTLPLIVRGGDPGLRTAGTGLDSIGATAIAPAKSALAGFWKRTSTARTAGETTVYLDGRAEAALDRSTAQIGAPAAWAKGLDGTGVTVAVLDTGVDATHPDLAGKIVEARNFSDSPDAVDRHGHGTHVASTVAGSGAASGGSRRGVAPGASLLIGKVLGDDGYGMESDIIAAMEWAAGAGATVVNMSLGGEPTDGLDPMSLAVDEITADTGTLFVIAAGNAGENGDSTVGTPGSATAALTVGAVGRDEKVASFSSRGPRAGDLGLKPEITAPGVAIVAARAAGTAMDSPVDAHYTAASGTSMATPHVAGAAAILAQRHTGWSAAQLKAALVSTAKPAAGETVWTQGAGRVDLDRATTQTVTGSPVADFARQTVDSPAATRSVTYSNAGTAAVTLTLTPPAFATAPKTVTVPAGGSATITVGASFTAIGRLSGALTATAPGGVVVTTAVGAVVDGPVHRVTFKPVDRTGKPAFVTGMTVFGEDSRFDIVRPVQAGGETFALQEGSYALTAQVAQDQGSDNFVVIPELTVTGDMTVLLDARKGTPIRIETPRTAVPTSTLSFYAHRVTAGGREITNGVMHFAGTSTVYVTPTPAVRTGEFEFYSRWQLVAPQAQASVPGLGAIEAYLANTSPAYDGRRVFPLAAANAKNLRGTAVLAADDYTGDLSRYVKAGAAAVVLIQEPGVDPRTGWNPTAVERLPLPAIAVSYEDGQRMLRRPGTLELTLTTSSPYLYDVVQISKDRIPERITHRVTTANTQRITTRYAYNGGAEWIKEQRFAWRPWQTFAWNDTSRAARTPSVREEWVSAGDSQWLHRVHHAYPWDSFGPLQTGFEGPVISYRPGTSAETWAAPVVRPADVGSSRDGDVLRLRVAEFVDGDGHYTSAYPGESTAALWRDGVKVADLGNGLQNVTTTAAKATYKLKITTARYDEDWQFGTHTDTEWGFTSATGSGDLPLLGVDYDPSLLGVHLDFSATLSSLRVEFSTDEGRTWLKTVTLGDLALVPRGGDKPVSLRVTARDTAGNTLTQTVIRAF</sequence>
<organism evidence="9 10">
    <name type="scientific">Catenuloplanes nepalensis</name>
    <dbReference type="NCBI Taxonomy" id="587533"/>
    <lineage>
        <taxon>Bacteria</taxon>
        <taxon>Bacillati</taxon>
        <taxon>Actinomycetota</taxon>
        <taxon>Actinomycetes</taxon>
        <taxon>Micromonosporales</taxon>
        <taxon>Micromonosporaceae</taxon>
        <taxon>Catenuloplanes</taxon>
    </lineage>
</organism>
<feature type="active site" description="Charge relay system" evidence="5">
    <location>
        <position position="213"/>
    </location>
</feature>
<evidence type="ECO:0000313" key="9">
    <source>
        <dbReference type="EMBL" id="MDP9793999.1"/>
    </source>
</evidence>
<dbReference type="PROSITE" id="PS00138">
    <property type="entry name" value="SUBTILASE_SER"/>
    <property type="match status" value="1"/>
</dbReference>
<dbReference type="SUPFAM" id="SSF52743">
    <property type="entry name" value="Subtilisin-like"/>
    <property type="match status" value="1"/>
</dbReference>
<dbReference type="InterPro" id="IPR000209">
    <property type="entry name" value="Peptidase_S8/S53_dom"/>
</dbReference>
<dbReference type="InterPro" id="IPR022398">
    <property type="entry name" value="Peptidase_S8_His-AS"/>
</dbReference>
<keyword evidence="2 5" id="KW-0645">Protease</keyword>
<accession>A0ABT9MRH4</accession>
<keyword evidence="4 5" id="KW-0720">Serine protease</keyword>
<keyword evidence="10" id="KW-1185">Reference proteome</keyword>
<evidence type="ECO:0000256" key="7">
    <source>
        <dbReference type="SAM" id="SignalP"/>
    </source>
</evidence>
<evidence type="ECO:0000256" key="5">
    <source>
        <dbReference type="PROSITE-ProRule" id="PRU01240"/>
    </source>
</evidence>
<dbReference type="Gene3D" id="2.60.40.10">
    <property type="entry name" value="Immunoglobulins"/>
    <property type="match status" value="1"/>
</dbReference>
<dbReference type="RefSeq" id="WP_306829107.1">
    <property type="nucleotide sequence ID" value="NZ_JAUSRA010000001.1"/>
</dbReference>
<dbReference type="InterPro" id="IPR036852">
    <property type="entry name" value="Peptidase_S8/S53_dom_sf"/>
</dbReference>
<evidence type="ECO:0000313" key="10">
    <source>
        <dbReference type="Proteomes" id="UP001240984"/>
    </source>
</evidence>
<keyword evidence="7" id="KW-0732">Signal</keyword>
<feature type="active site" description="Charge relay system" evidence="5">
    <location>
        <position position="422"/>
    </location>
</feature>
<name>A0ABT9MRH4_9ACTN</name>
<evidence type="ECO:0000256" key="4">
    <source>
        <dbReference type="ARBA" id="ARBA00022825"/>
    </source>
</evidence>
<feature type="domain" description="Peptidase S8/S53" evidence="8">
    <location>
        <begin position="204"/>
        <end position="460"/>
    </location>
</feature>
<dbReference type="Proteomes" id="UP001240984">
    <property type="component" value="Unassembled WGS sequence"/>
</dbReference>
<evidence type="ECO:0000259" key="8">
    <source>
        <dbReference type="Pfam" id="PF00082"/>
    </source>
</evidence>
<dbReference type="GO" id="GO:0006508">
    <property type="term" value="P:proteolysis"/>
    <property type="evidence" value="ECO:0007669"/>
    <property type="project" value="UniProtKB-KW"/>
</dbReference>
<comment type="caution">
    <text evidence="9">The sequence shown here is derived from an EMBL/GenBank/DDBJ whole genome shotgun (WGS) entry which is preliminary data.</text>
</comment>
<comment type="similarity">
    <text evidence="1 5 6">Belongs to the peptidase S8 family.</text>
</comment>
<dbReference type="PANTHER" id="PTHR43399">
    <property type="entry name" value="SUBTILISIN-RELATED"/>
    <property type="match status" value="1"/>
</dbReference>
<keyword evidence="3 5" id="KW-0378">Hydrolase</keyword>
<feature type="chain" id="PRO_5046745051" evidence="7">
    <location>
        <begin position="21"/>
        <end position="1149"/>
    </location>
</feature>
<dbReference type="InterPro" id="IPR023827">
    <property type="entry name" value="Peptidase_S8_Asp-AS"/>
</dbReference>